<feature type="transmembrane region" description="Helical" evidence="1">
    <location>
        <begin position="61"/>
        <end position="83"/>
    </location>
</feature>
<dbReference type="InterPro" id="IPR021460">
    <property type="entry name" value="DUF3112"/>
</dbReference>
<sequence length="430" mass="48183">MDGITSLLHSMTNGAASGTGILKLLPMAQDMFGGTVPDYLVKYSLSQQIAIFGDYPTSDDIAPSAIFTAIFAIFFIAHSYVFLKNMSRGHKFWLSIGFAFYTLMRVVGFAMRISWADDIQRLRVGMASEVFIIVPIVLLASFNLVLAQRIFTWRHPHIGSKNWFWACMIIVYTVVTGVVVMAILGALIPYIYFLSEHHYTMCKQVVRAAAVLCVLYSVLAINLVIGAFLIKPTPKSDKIWTYQPWWIESFGLFYYVKKNACQKAEETFAIREPSAEDAVRIIPSTTHYHNTLEKVQSVTSKKGTLTHNTSIAIIALTTIILLISSIFRCVSTFIDQTYANQSWIFDNTVMYIMFGALETIINLAYLIGRVDLRFYRPDKLKKGLCGSLHGLNNGQEETLRGSQTNVDEEKALTQHMSGDHSSHSSSVLGV</sequence>
<organism evidence="2 3">
    <name type="scientific">Cyberlindnera jadinii (strain ATCC 18201 / CBS 1600 / BCRC 20928 / JCM 3617 / NBRC 0987 / NRRL Y-1542)</name>
    <name type="common">Torula yeast</name>
    <name type="synonym">Candida utilis</name>
    <dbReference type="NCBI Taxonomy" id="983966"/>
    <lineage>
        <taxon>Eukaryota</taxon>
        <taxon>Fungi</taxon>
        <taxon>Dikarya</taxon>
        <taxon>Ascomycota</taxon>
        <taxon>Saccharomycotina</taxon>
        <taxon>Saccharomycetes</taxon>
        <taxon>Phaffomycetales</taxon>
        <taxon>Phaffomycetaceae</taxon>
        <taxon>Cyberlindnera</taxon>
    </lineage>
</organism>
<dbReference type="EMBL" id="CDQK01000003">
    <property type="protein sequence ID" value="CEP22631.1"/>
    <property type="molecule type" value="Genomic_DNA"/>
</dbReference>
<evidence type="ECO:0000313" key="3">
    <source>
        <dbReference type="Proteomes" id="UP000038830"/>
    </source>
</evidence>
<feature type="transmembrane region" description="Helical" evidence="1">
    <location>
        <begin position="131"/>
        <end position="151"/>
    </location>
</feature>
<feature type="transmembrane region" description="Helical" evidence="1">
    <location>
        <begin position="311"/>
        <end position="334"/>
    </location>
</feature>
<keyword evidence="1" id="KW-0812">Transmembrane</keyword>
<dbReference type="PANTHER" id="PTHR35184:SF1">
    <property type="entry name" value="INTEGRAL MEMBRANE PROTEIN"/>
    <property type="match status" value="1"/>
</dbReference>
<gene>
    <name evidence="2" type="primary">AQR1</name>
    <name evidence="2" type="ORF">BN1211_3030</name>
</gene>
<name>A0A0H5C3X9_CYBJN</name>
<dbReference type="Pfam" id="PF11309">
    <property type="entry name" value="DUF3112"/>
    <property type="match status" value="1"/>
</dbReference>
<protein>
    <submittedName>
        <fullName evidence="2">AQR1 protein</fullName>
    </submittedName>
</protein>
<feature type="transmembrane region" description="Helical" evidence="1">
    <location>
        <begin position="349"/>
        <end position="367"/>
    </location>
</feature>
<dbReference type="AlphaFoldDB" id="A0A0H5C3X9"/>
<keyword evidence="1" id="KW-0472">Membrane</keyword>
<proteinExistence type="predicted"/>
<dbReference type="PANTHER" id="PTHR35184">
    <property type="entry name" value="YALI0C10208P"/>
    <property type="match status" value="1"/>
</dbReference>
<accession>A0A0H5C3X9</accession>
<feature type="transmembrane region" description="Helical" evidence="1">
    <location>
        <begin position="205"/>
        <end position="230"/>
    </location>
</feature>
<evidence type="ECO:0000313" key="2">
    <source>
        <dbReference type="EMBL" id="CEP22631.1"/>
    </source>
</evidence>
<reference evidence="3" key="1">
    <citation type="journal article" date="2015" name="J. Biotechnol.">
        <title>The structure of the Cyberlindnera jadinii genome and its relation to Candida utilis analyzed by the occurrence of single nucleotide polymorphisms.</title>
        <authorList>
            <person name="Rupp O."/>
            <person name="Brinkrolf K."/>
            <person name="Buerth C."/>
            <person name="Kunigo M."/>
            <person name="Schneider J."/>
            <person name="Jaenicke S."/>
            <person name="Goesmann A."/>
            <person name="Puehler A."/>
            <person name="Jaeger K.-E."/>
            <person name="Ernst J.F."/>
        </authorList>
    </citation>
    <scope>NUCLEOTIDE SEQUENCE [LARGE SCALE GENOMIC DNA]</scope>
    <source>
        <strain evidence="3">ATCC 18201 / CBS 1600 / BCRC 20928 / JCM 3617 / NBRC 0987 / NRRL Y-1542</strain>
    </source>
</reference>
<keyword evidence="1" id="KW-1133">Transmembrane helix</keyword>
<evidence type="ECO:0000256" key="1">
    <source>
        <dbReference type="SAM" id="Phobius"/>
    </source>
</evidence>
<dbReference type="Proteomes" id="UP000038830">
    <property type="component" value="Unassembled WGS sequence"/>
</dbReference>
<feature type="transmembrane region" description="Helical" evidence="1">
    <location>
        <begin position="163"/>
        <end position="193"/>
    </location>
</feature>
<feature type="transmembrane region" description="Helical" evidence="1">
    <location>
        <begin position="92"/>
        <end position="111"/>
    </location>
</feature>